<organism evidence="6 7">
    <name type="scientific">Candidatus Thermoflexus japonica</name>
    <dbReference type="NCBI Taxonomy" id="2035417"/>
    <lineage>
        <taxon>Bacteria</taxon>
        <taxon>Bacillati</taxon>
        <taxon>Chloroflexota</taxon>
        <taxon>Thermoflexia</taxon>
        <taxon>Thermoflexales</taxon>
        <taxon>Thermoflexaceae</taxon>
        <taxon>Thermoflexus</taxon>
    </lineage>
</organism>
<dbReference type="GO" id="GO:0004644">
    <property type="term" value="F:phosphoribosylglycinamide formyltransferase activity"/>
    <property type="evidence" value="ECO:0007669"/>
    <property type="project" value="UniProtKB-UniRule"/>
</dbReference>
<feature type="binding site" evidence="4">
    <location>
        <position position="67"/>
    </location>
    <ligand>
        <name>(6R)-10-formyltetrahydrofolate</name>
        <dbReference type="ChEBI" id="CHEBI:195366"/>
    </ligand>
</feature>
<evidence type="ECO:0000313" key="7">
    <source>
        <dbReference type="Proteomes" id="UP000236642"/>
    </source>
</evidence>
<comment type="function">
    <text evidence="4">Catalyzes the transfer of a formyl group from 10-formyltetrahydrofolate to 5-phospho-ribosyl-glycinamide (GAR), producing 5-phospho-ribosyl-N-formylglycinamide (FGAR) and tetrahydrofolate.</text>
</comment>
<dbReference type="EMBL" id="BEHY01000044">
    <property type="protein sequence ID" value="GBD09469.1"/>
    <property type="molecule type" value="Genomic_DNA"/>
</dbReference>
<feature type="binding site" evidence="4">
    <location>
        <begin position="16"/>
        <end position="18"/>
    </location>
    <ligand>
        <name>N(1)-(5-phospho-beta-D-ribosyl)glycinamide</name>
        <dbReference type="ChEBI" id="CHEBI:143788"/>
    </ligand>
</feature>
<dbReference type="SUPFAM" id="SSF53328">
    <property type="entry name" value="Formyltransferase"/>
    <property type="match status" value="1"/>
</dbReference>
<comment type="caution">
    <text evidence="4">Lacks conserved residue(s) required for the propagation of feature annotation.</text>
</comment>
<feature type="domain" description="Formyl transferase N-terminal" evidence="5">
    <location>
        <begin position="7"/>
        <end position="192"/>
    </location>
</feature>
<evidence type="ECO:0000256" key="4">
    <source>
        <dbReference type="HAMAP-Rule" id="MF_01930"/>
    </source>
</evidence>
<dbReference type="NCBIfam" id="TIGR00639">
    <property type="entry name" value="PurN"/>
    <property type="match status" value="1"/>
</dbReference>
<protein>
    <recommendedName>
        <fullName evidence="4">Phosphoribosylglycinamide formyltransferase</fullName>
        <ecNumber evidence="4">2.1.2.2</ecNumber>
    </recommendedName>
    <alternativeName>
        <fullName evidence="4">5'-phosphoribosylglycinamide transformylase</fullName>
    </alternativeName>
    <alternativeName>
        <fullName evidence="4">GAR transformylase</fullName>
        <shortName evidence="4">GART</shortName>
    </alternativeName>
</protein>
<evidence type="ECO:0000256" key="3">
    <source>
        <dbReference type="ARBA" id="ARBA00022755"/>
    </source>
</evidence>
<dbReference type="InterPro" id="IPR036477">
    <property type="entry name" value="Formyl_transf_N_sf"/>
</dbReference>
<dbReference type="Gene3D" id="3.40.50.170">
    <property type="entry name" value="Formyl transferase, N-terminal domain"/>
    <property type="match status" value="1"/>
</dbReference>
<dbReference type="PANTHER" id="PTHR43369">
    <property type="entry name" value="PHOSPHORIBOSYLGLYCINAMIDE FORMYLTRANSFERASE"/>
    <property type="match status" value="1"/>
</dbReference>
<evidence type="ECO:0000313" key="6">
    <source>
        <dbReference type="EMBL" id="GBD09469.1"/>
    </source>
</evidence>
<dbReference type="PANTHER" id="PTHR43369:SF2">
    <property type="entry name" value="PHOSPHORIBOSYLGLYCINAMIDE FORMYLTRANSFERASE"/>
    <property type="match status" value="1"/>
</dbReference>
<keyword evidence="2 4" id="KW-0808">Transferase</keyword>
<comment type="pathway">
    <text evidence="1 4">Purine metabolism; IMP biosynthesis via de novo pathway; N(2)-formyl-N(1)-(5-phospho-D-ribosyl)glycinamide from N(1)-(5-phospho-D-ribosyl)glycinamide (10-formyl THF route): step 1/1.</text>
</comment>
<dbReference type="UniPathway" id="UPA00074">
    <property type="reaction ID" value="UER00126"/>
</dbReference>
<evidence type="ECO:0000259" key="5">
    <source>
        <dbReference type="Pfam" id="PF00551"/>
    </source>
</evidence>
<dbReference type="InterPro" id="IPR004607">
    <property type="entry name" value="GART"/>
</dbReference>
<proteinExistence type="inferred from homology"/>
<evidence type="ECO:0000256" key="2">
    <source>
        <dbReference type="ARBA" id="ARBA00022679"/>
    </source>
</evidence>
<dbReference type="Pfam" id="PF00551">
    <property type="entry name" value="Formyl_trans_N"/>
    <property type="match status" value="1"/>
</dbReference>
<feature type="binding site" evidence="4">
    <location>
        <position position="115"/>
    </location>
    <ligand>
        <name>(6R)-10-formyltetrahydrofolate</name>
        <dbReference type="ChEBI" id="CHEBI:195366"/>
    </ligand>
</feature>
<dbReference type="GO" id="GO:0005737">
    <property type="term" value="C:cytoplasm"/>
    <property type="evidence" value="ECO:0007669"/>
    <property type="project" value="TreeGrafter"/>
</dbReference>
<dbReference type="Proteomes" id="UP000236642">
    <property type="component" value="Unassembled WGS sequence"/>
</dbReference>
<gene>
    <name evidence="4 6" type="primary">purN</name>
    <name evidence="6" type="ORF">HRbin22_01723</name>
</gene>
<comment type="caution">
    <text evidence="6">The sequence shown here is derived from an EMBL/GenBank/DDBJ whole genome shotgun (WGS) entry which is preliminary data.</text>
</comment>
<dbReference type="HAMAP" id="MF_01930">
    <property type="entry name" value="PurN"/>
    <property type="match status" value="1"/>
</dbReference>
<reference evidence="7" key="1">
    <citation type="submission" date="2017-09" db="EMBL/GenBank/DDBJ databases">
        <title>Metaegenomics of thermophilic ammonia-oxidizing enrichment culture.</title>
        <authorList>
            <person name="Kato S."/>
            <person name="Suzuki K."/>
        </authorList>
    </citation>
    <scope>NUCLEOTIDE SEQUENCE [LARGE SCALE GENOMIC DNA]</scope>
</reference>
<sequence length="206" mass="23191">MLEPRSRLVVMISGFGSNLQAILDACAEGRLWAEVVLVVSNRRNAYGLIRAARAGVPTLYFPLRPYRERGLDRTAYDRDLAERIAPYRPDLVVLAGWMHILSPAFLDRFPSGVINLHPALPGTFPGRDAIRRAFEAYQRGEISYSGCMVHYVTPEVDAGPVLAQAVVPLFPDDTLERFEARMHEAEHRILLEGIQRALERLRSRAP</sequence>
<feature type="active site" description="Proton donor" evidence="4">
    <location>
        <position position="117"/>
    </location>
</feature>
<comment type="similarity">
    <text evidence="4">Belongs to the GART family.</text>
</comment>
<dbReference type="GO" id="GO:0006189">
    <property type="term" value="P:'de novo' IMP biosynthetic process"/>
    <property type="evidence" value="ECO:0007669"/>
    <property type="project" value="UniProtKB-UniRule"/>
</dbReference>
<accession>A0A2H5Y7R6</accession>
<keyword evidence="3 4" id="KW-0658">Purine biosynthesis</keyword>
<evidence type="ECO:0000256" key="1">
    <source>
        <dbReference type="ARBA" id="ARBA00005054"/>
    </source>
</evidence>
<dbReference type="InterPro" id="IPR002376">
    <property type="entry name" value="Formyl_transf_N"/>
</dbReference>
<name>A0A2H5Y7R6_9CHLR</name>
<dbReference type="EC" id="2.1.2.2" evidence="4"/>
<dbReference type="CDD" id="cd08645">
    <property type="entry name" value="FMT_core_GART"/>
    <property type="match status" value="1"/>
</dbReference>
<comment type="catalytic activity">
    <reaction evidence="4">
        <text>N(1)-(5-phospho-beta-D-ribosyl)glycinamide + (6R)-10-formyltetrahydrofolate = N(2)-formyl-N(1)-(5-phospho-beta-D-ribosyl)glycinamide + (6S)-5,6,7,8-tetrahydrofolate + H(+)</text>
        <dbReference type="Rhea" id="RHEA:15053"/>
        <dbReference type="ChEBI" id="CHEBI:15378"/>
        <dbReference type="ChEBI" id="CHEBI:57453"/>
        <dbReference type="ChEBI" id="CHEBI:143788"/>
        <dbReference type="ChEBI" id="CHEBI:147286"/>
        <dbReference type="ChEBI" id="CHEBI:195366"/>
        <dbReference type="EC" id="2.1.2.2"/>
    </reaction>
</comment>
<dbReference type="AlphaFoldDB" id="A0A2H5Y7R6"/>
<feature type="site" description="Raises pKa of active site His" evidence="4">
    <location>
        <position position="157"/>
    </location>
</feature>